<feature type="region of interest" description="Disordered" evidence="1">
    <location>
        <begin position="1"/>
        <end position="23"/>
    </location>
</feature>
<reference evidence="4" key="1">
    <citation type="submission" date="2016-10" db="EMBL/GenBank/DDBJ databases">
        <authorList>
            <person name="Varghese N."/>
            <person name="Submissions S."/>
        </authorList>
    </citation>
    <scope>NUCLEOTIDE SEQUENCE [LARGE SCALE GENOMIC DNA]</scope>
    <source>
        <strain evidence="4">DSM 45459</strain>
    </source>
</reference>
<evidence type="ECO:0000256" key="1">
    <source>
        <dbReference type="SAM" id="MobiDB-lite"/>
    </source>
</evidence>
<dbReference type="PANTHER" id="PTHR44086">
    <property type="entry name" value="THIOSULFATE SULFURTRANSFERASE RDL2, MITOCHONDRIAL-RELATED"/>
    <property type="match status" value="1"/>
</dbReference>
<accession>A0A1H1ENP6</accession>
<evidence type="ECO:0000313" key="4">
    <source>
        <dbReference type="Proteomes" id="UP000199301"/>
    </source>
</evidence>
<sequence length="201" mass="21220">MNETTMDTSATRELAGANPRTRLVDVRTPGEFAAERIPGSHNVPLELLREHSSELASAHEDPVVLVCASGTRAEQARELLESAGITQARVLRGGLAGWRKDGGAIASGSVERGSGTWSMERQVRLVAGSLVLLGVVGSVFHRPLKWLAGFVGAGLTFAAVSDTCAMARLLELLPHNRAPRNQTSELLAALTDRHPPAGSGS</sequence>
<dbReference type="Proteomes" id="UP000199301">
    <property type="component" value="Unassembled WGS sequence"/>
</dbReference>
<feature type="compositionally biased region" description="Polar residues" evidence="1">
    <location>
        <begin position="1"/>
        <end position="11"/>
    </location>
</feature>
<dbReference type="GO" id="GO:0004792">
    <property type="term" value="F:thiosulfate-cyanide sulfurtransferase activity"/>
    <property type="evidence" value="ECO:0007669"/>
    <property type="project" value="TreeGrafter"/>
</dbReference>
<dbReference type="CDD" id="cd00158">
    <property type="entry name" value="RHOD"/>
    <property type="match status" value="1"/>
</dbReference>
<dbReference type="SUPFAM" id="SSF52821">
    <property type="entry name" value="Rhodanese/Cell cycle control phosphatase"/>
    <property type="match status" value="1"/>
</dbReference>
<evidence type="ECO:0000313" key="3">
    <source>
        <dbReference type="EMBL" id="SDQ89736.1"/>
    </source>
</evidence>
<dbReference type="Pfam" id="PF11127">
    <property type="entry name" value="YgaP-like_TM"/>
    <property type="match status" value="1"/>
</dbReference>
<keyword evidence="3" id="KW-0808">Transferase</keyword>
<keyword evidence="4" id="KW-1185">Reference proteome</keyword>
<dbReference type="AlphaFoldDB" id="A0A1H1ENP6"/>
<dbReference type="Pfam" id="PF00581">
    <property type="entry name" value="Rhodanese"/>
    <property type="match status" value="1"/>
</dbReference>
<dbReference type="EMBL" id="FNKO01000002">
    <property type="protein sequence ID" value="SDQ89736.1"/>
    <property type="molecule type" value="Genomic_DNA"/>
</dbReference>
<dbReference type="InterPro" id="IPR001763">
    <property type="entry name" value="Rhodanese-like_dom"/>
</dbReference>
<gene>
    <name evidence="3" type="ORF">SAMN04489718_2599</name>
</gene>
<dbReference type="PROSITE" id="PS50206">
    <property type="entry name" value="RHODANESE_3"/>
    <property type="match status" value="1"/>
</dbReference>
<dbReference type="Gene3D" id="6.10.140.1340">
    <property type="match status" value="1"/>
</dbReference>
<name>A0A1H1ENP6_9ACTN</name>
<evidence type="ECO:0000259" key="2">
    <source>
        <dbReference type="PROSITE" id="PS50206"/>
    </source>
</evidence>
<dbReference type="PANTHER" id="PTHR44086:SF10">
    <property type="entry name" value="THIOSULFATE SULFURTRANSFERASE_RHODANESE-LIKE DOMAIN-CONTAINING PROTEIN 3"/>
    <property type="match status" value="1"/>
</dbReference>
<dbReference type="STRING" id="995062.SAMN04489718_2599"/>
<feature type="domain" description="Rhodanese" evidence="2">
    <location>
        <begin position="17"/>
        <end position="107"/>
    </location>
</feature>
<organism evidence="3 4">
    <name type="scientific">Actinopolyspora saharensis</name>
    <dbReference type="NCBI Taxonomy" id="995062"/>
    <lineage>
        <taxon>Bacteria</taxon>
        <taxon>Bacillati</taxon>
        <taxon>Actinomycetota</taxon>
        <taxon>Actinomycetes</taxon>
        <taxon>Actinopolysporales</taxon>
        <taxon>Actinopolysporaceae</taxon>
        <taxon>Actinopolyspora</taxon>
    </lineage>
</organism>
<dbReference type="Gene3D" id="3.40.250.10">
    <property type="entry name" value="Rhodanese-like domain"/>
    <property type="match status" value="1"/>
</dbReference>
<dbReference type="InterPro" id="IPR036873">
    <property type="entry name" value="Rhodanese-like_dom_sf"/>
</dbReference>
<protein>
    <submittedName>
        <fullName evidence="3">Rhodanese-related sulfurtransferase</fullName>
    </submittedName>
</protein>
<proteinExistence type="predicted"/>
<dbReference type="InterPro" id="IPR021309">
    <property type="entry name" value="YgaP-like_TM"/>
</dbReference>
<dbReference type="SMART" id="SM00450">
    <property type="entry name" value="RHOD"/>
    <property type="match status" value="1"/>
</dbReference>